<dbReference type="RefSeq" id="YP_009121862.1">
    <property type="nucleotide sequence ID" value="NC_026511.1"/>
</dbReference>
<dbReference type="OrthoDB" id="22759at10239"/>
<protein>
    <submittedName>
        <fullName evidence="2">p12</fullName>
    </submittedName>
</protein>
<name>A0A0C5AUW2_9BBAC</name>
<organism evidence="2 4">
    <name type="scientific">Spodoptera frugiperda granulovirus</name>
    <dbReference type="NCBI Taxonomy" id="307454"/>
    <lineage>
        <taxon>Viruses</taxon>
        <taxon>Viruses incertae sedis</taxon>
        <taxon>Naldaviricetes</taxon>
        <taxon>Lefavirales</taxon>
        <taxon>Baculoviridae</taxon>
        <taxon>Betabaculovirus</taxon>
        <taxon>Betabaculovirus spofrugiperdae</taxon>
    </lineage>
</organism>
<dbReference type="EMBL" id="KM371112">
    <property type="protein sequence ID" value="AJK91738.1"/>
    <property type="molecule type" value="Genomic_DNA"/>
</dbReference>
<reference evidence="3" key="3">
    <citation type="journal article" date="2018" name="PLoS ONE">
        <title>Genomic analysis of an Argentinean isolate of Spodoptera frugiperda granulovirus reveals that various baculoviruses code for Lef-7 proteins with three F-box domains.</title>
        <authorList>
            <person name="Ferrelli M.L."/>
            <person name="Pidre M.L."/>
            <person name="Ghiringhelli P.D."/>
            <person name="Torres S."/>
            <person name="Fabre M.L."/>
            <person name="Masson T."/>
            <person name="Cedola M.T."/>
            <person name="Sciocco-Cap A."/>
            <person name="Romanowski V."/>
        </authorList>
    </citation>
    <scope>NUCLEOTIDE SEQUENCE</scope>
    <source>
        <strain evidence="3">ARG</strain>
    </source>
</reference>
<evidence type="ECO:0000313" key="4">
    <source>
        <dbReference type="Proteomes" id="UP000201335"/>
    </source>
</evidence>
<dbReference type="Proteomes" id="UP000201335">
    <property type="component" value="Segment"/>
</dbReference>
<dbReference type="KEGG" id="vg:23632079"/>
<accession>A0A0C5AUW2</accession>
<evidence type="ECO:0000313" key="3">
    <source>
        <dbReference type="EMBL" id="AXS01101.1"/>
    </source>
</evidence>
<reference evidence="2 4" key="2">
    <citation type="journal article" date="2015" name="Viruses">
        <title>The complete sequence of the first Spodoptera frugiperda Betabaculovirus genome: a natural multiple recombinant virus.</title>
        <authorList>
            <person name="Cuartas P.E."/>
            <person name="Barrera G.P."/>
            <person name="Belaich M.N."/>
            <person name="Barreto E."/>
            <person name="Ghiringhelli P.D."/>
            <person name="Villamizar L.F."/>
        </authorList>
    </citation>
    <scope>NUCLEOTIDE SEQUENCE [LARGE SCALE GENOMIC DNA]</scope>
    <source>
        <strain evidence="2">VG008</strain>
    </source>
</reference>
<proteinExistence type="predicted"/>
<evidence type="ECO:0000313" key="2">
    <source>
        <dbReference type="EMBL" id="AJK91738.1"/>
    </source>
</evidence>
<reference evidence="2" key="1">
    <citation type="submission" date="2014-08" db="EMBL/GenBank/DDBJ databases">
        <authorList>
            <person name="Cuartas Otalora P.E."/>
            <person name="Barrera Cubillos G.P."/>
            <person name="Barreto Hernandez E."/>
            <person name="Belaich M.N."/>
            <person name="Ghiringhelli P.D."/>
            <person name="Villamizar Rivero L.F."/>
        </authorList>
    </citation>
    <scope>NUCLEOTIDE SEQUENCE</scope>
    <source>
        <strain evidence="2">VG008</strain>
    </source>
</reference>
<evidence type="ECO:0000256" key="1">
    <source>
        <dbReference type="SAM" id="MobiDB-lite"/>
    </source>
</evidence>
<feature type="region of interest" description="Disordered" evidence="1">
    <location>
        <begin position="1"/>
        <end position="27"/>
    </location>
</feature>
<sequence>METSLFSINPENYDPEPQPQQPQPTDREAVLRAMLSVSAGRNIMLDTSVGKRESLLRLLPQSRGLRKLINTVSVDGDTSVRVNGIDEAIEILETMDDIVMNKFTVPTPLDV</sequence>
<keyword evidence="4" id="KW-1185">Reference proteome</keyword>
<feature type="compositionally biased region" description="Polar residues" evidence="1">
    <location>
        <begin position="1"/>
        <end position="10"/>
    </location>
</feature>
<dbReference type="GeneID" id="23632079"/>
<dbReference type="Pfam" id="PF06497">
    <property type="entry name" value="Baculo_Ac102"/>
    <property type="match status" value="1"/>
</dbReference>
<dbReference type="InterPro" id="IPR009477">
    <property type="entry name" value="Baculo_Ac102"/>
</dbReference>
<dbReference type="EMBL" id="MH170055">
    <property type="protein sequence ID" value="AXS01101.1"/>
    <property type="molecule type" value="Genomic_DNA"/>
</dbReference>